<feature type="domain" description="PAS" evidence="10">
    <location>
        <begin position="113"/>
        <end position="157"/>
    </location>
</feature>
<protein>
    <recommendedName>
        <fullName evidence="2">histidine kinase</fullName>
        <ecNumber evidence="2">2.7.13.3</ecNumber>
    </recommendedName>
</protein>
<evidence type="ECO:0000256" key="1">
    <source>
        <dbReference type="ARBA" id="ARBA00000085"/>
    </source>
</evidence>
<dbReference type="PANTHER" id="PTHR43065:SF10">
    <property type="entry name" value="PEROXIDE STRESS-ACTIVATED HISTIDINE KINASE MAK3"/>
    <property type="match status" value="1"/>
</dbReference>
<reference evidence="11 12" key="1">
    <citation type="journal article" date="2018" name="ACS Chem. Biol.">
        <title>Ketoreductase domain dysfunction expands chemodiversity: malyngamide biosynthesis in the cyanobacterium Okeania hirsuta.</title>
        <authorList>
            <person name="Moss N.A."/>
            <person name="Leao T."/>
            <person name="Rankin M."/>
            <person name="McCullough T.M."/>
            <person name="Qu P."/>
            <person name="Korobeynikov A."/>
            <person name="Smith J.L."/>
            <person name="Gerwick L."/>
            <person name="Gerwick W.H."/>
        </authorList>
    </citation>
    <scope>NUCLEOTIDE SEQUENCE [LARGE SCALE GENOMIC DNA]</scope>
    <source>
        <strain evidence="11 12">PAB10Feb10-1</strain>
    </source>
</reference>
<dbReference type="GO" id="GO:0005524">
    <property type="term" value="F:ATP binding"/>
    <property type="evidence" value="ECO:0007669"/>
    <property type="project" value="UniProtKB-KW"/>
</dbReference>
<dbReference type="PROSITE" id="PS50109">
    <property type="entry name" value="HIS_KIN"/>
    <property type="match status" value="1"/>
</dbReference>
<dbReference type="EMBL" id="RCBY01000226">
    <property type="protein sequence ID" value="RQH27884.1"/>
    <property type="molecule type" value="Genomic_DNA"/>
</dbReference>
<dbReference type="SMART" id="SM00387">
    <property type="entry name" value="HATPase_c"/>
    <property type="match status" value="1"/>
</dbReference>
<dbReference type="InterPro" id="IPR035965">
    <property type="entry name" value="PAS-like_dom_sf"/>
</dbReference>
<dbReference type="PANTHER" id="PTHR43065">
    <property type="entry name" value="SENSOR HISTIDINE KINASE"/>
    <property type="match status" value="1"/>
</dbReference>
<evidence type="ECO:0000256" key="3">
    <source>
        <dbReference type="ARBA" id="ARBA00022553"/>
    </source>
</evidence>
<sequence>MPVAIAMLDKEMCYLATSGMWLQYWQLESDKIIGNQHSQLFPNLPDSWHQQAKKCLLGIIDQFDLEHLTTVPASNGLIQWVKWNVKSWHTDEGIIGGLIISTEKITPDKQLQQQLELTQLATDNAGDAIFWITIAGKICYTNKQGCNFLGYSESELLELRIHDIDLKLSVEVWQTHWREVKNQNYLRFESNFLTKKGNILPVEVNVNYLEFQGNEYQFAFVRNISQQNKINLHLREAKEQLQAVLNAVPGLVSWVDADLRYIGVNQHLANAYNLPIKTFINQEVGFLQTSPEFNDFVYEFFAKPDWNYAKEVKTNVRGNTRTYLIVAQKYYRDEVSLPSAVFVGLDITERLEMEASLRNSQEKFRQQAYQLEQTLQKLNSTTTQLIQRQKMSFLGQLITGIVHEVNNPINFISGNIVHAINDVKDLLYLVNIYQQNLPRLLPEIESEIEDIELDFIQEDLPKLLDSIMAGSERIGDVVTSLKQFSAVEEESIKTVDIHKGLESTLLILQHQFQGKGGCPDINLIKQYGSLPKVECYPGQLNQVLMHILTNAIDSLEEKHKDLVAKNISHQPFEPQILISTKAKDYSVEIAIYDNGHGMTKEISNRIFEPLFTTKHTEKNIGLGLSISQELIVEKHHGKLYCNSRFREGTEFIIEIPIKFGHSS</sequence>
<evidence type="ECO:0000256" key="2">
    <source>
        <dbReference type="ARBA" id="ARBA00012438"/>
    </source>
</evidence>
<comment type="caution">
    <text evidence="11">The sequence shown here is derived from an EMBL/GenBank/DDBJ whole genome shotgun (WGS) entry which is preliminary data.</text>
</comment>
<dbReference type="InterPro" id="IPR036890">
    <property type="entry name" value="HATPase_C_sf"/>
</dbReference>
<evidence type="ECO:0000313" key="12">
    <source>
        <dbReference type="Proteomes" id="UP000269154"/>
    </source>
</evidence>
<keyword evidence="12" id="KW-1185">Reference proteome</keyword>
<dbReference type="CDD" id="cd00130">
    <property type="entry name" value="PAS"/>
    <property type="match status" value="1"/>
</dbReference>
<evidence type="ECO:0000256" key="5">
    <source>
        <dbReference type="ARBA" id="ARBA00022741"/>
    </source>
</evidence>
<dbReference type="Proteomes" id="UP000269154">
    <property type="component" value="Unassembled WGS sequence"/>
</dbReference>
<dbReference type="AlphaFoldDB" id="A0A3N6PD56"/>
<evidence type="ECO:0000256" key="6">
    <source>
        <dbReference type="ARBA" id="ARBA00022777"/>
    </source>
</evidence>
<dbReference type="SUPFAM" id="SSF55785">
    <property type="entry name" value="PYP-like sensor domain (PAS domain)"/>
    <property type="match status" value="3"/>
</dbReference>
<keyword evidence="3" id="KW-0597">Phosphoprotein</keyword>
<keyword evidence="6" id="KW-0418">Kinase</keyword>
<gene>
    <name evidence="11" type="ORF">D5R40_26380</name>
</gene>
<dbReference type="OrthoDB" id="9773246at2"/>
<dbReference type="EC" id="2.7.13.3" evidence="2"/>
<feature type="domain" description="Histidine kinase" evidence="9">
    <location>
        <begin position="400"/>
        <end position="659"/>
    </location>
</feature>
<dbReference type="InterPro" id="IPR003594">
    <property type="entry name" value="HATPase_dom"/>
</dbReference>
<proteinExistence type="predicted"/>
<keyword evidence="5" id="KW-0547">Nucleotide-binding</keyword>
<dbReference type="GO" id="GO:0004673">
    <property type="term" value="F:protein histidine kinase activity"/>
    <property type="evidence" value="ECO:0007669"/>
    <property type="project" value="UniProtKB-EC"/>
</dbReference>
<keyword evidence="8" id="KW-0902">Two-component regulatory system</keyword>
<keyword evidence="4" id="KW-0808">Transferase</keyword>
<dbReference type="Gene3D" id="3.30.565.10">
    <property type="entry name" value="Histidine kinase-like ATPase, C-terminal domain"/>
    <property type="match status" value="1"/>
</dbReference>
<dbReference type="InterPro" id="IPR000014">
    <property type="entry name" value="PAS"/>
</dbReference>
<dbReference type="PROSITE" id="PS50112">
    <property type="entry name" value="PAS"/>
    <property type="match status" value="1"/>
</dbReference>
<organism evidence="11 12">
    <name type="scientific">Okeania hirsuta</name>
    <dbReference type="NCBI Taxonomy" id="1458930"/>
    <lineage>
        <taxon>Bacteria</taxon>
        <taxon>Bacillati</taxon>
        <taxon>Cyanobacteriota</taxon>
        <taxon>Cyanophyceae</taxon>
        <taxon>Oscillatoriophycideae</taxon>
        <taxon>Oscillatoriales</taxon>
        <taxon>Microcoleaceae</taxon>
        <taxon>Okeania</taxon>
    </lineage>
</organism>
<name>A0A3N6PD56_9CYAN</name>
<dbReference type="InterPro" id="IPR004358">
    <property type="entry name" value="Sig_transdc_His_kin-like_C"/>
</dbReference>
<accession>A0A3N6PD56</accession>
<evidence type="ECO:0000259" key="9">
    <source>
        <dbReference type="PROSITE" id="PS50109"/>
    </source>
</evidence>
<evidence type="ECO:0000256" key="4">
    <source>
        <dbReference type="ARBA" id="ARBA00022679"/>
    </source>
</evidence>
<dbReference type="Gene3D" id="3.30.450.20">
    <property type="entry name" value="PAS domain"/>
    <property type="match status" value="3"/>
</dbReference>
<evidence type="ECO:0000313" key="11">
    <source>
        <dbReference type="EMBL" id="RQH27884.1"/>
    </source>
</evidence>
<evidence type="ECO:0000256" key="8">
    <source>
        <dbReference type="ARBA" id="ARBA00023012"/>
    </source>
</evidence>
<evidence type="ECO:0000259" key="10">
    <source>
        <dbReference type="PROSITE" id="PS50112"/>
    </source>
</evidence>
<keyword evidence="7" id="KW-0067">ATP-binding</keyword>
<comment type="catalytic activity">
    <reaction evidence="1">
        <text>ATP + protein L-histidine = ADP + protein N-phospho-L-histidine.</text>
        <dbReference type="EC" id="2.7.13.3"/>
    </reaction>
</comment>
<dbReference type="Pfam" id="PF13426">
    <property type="entry name" value="PAS_9"/>
    <property type="match status" value="1"/>
</dbReference>
<dbReference type="SUPFAM" id="SSF55874">
    <property type="entry name" value="ATPase domain of HSP90 chaperone/DNA topoisomerase II/histidine kinase"/>
    <property type="match status" value="1"/>
</dbReference>
<dbReference type="InterPro" id="IPR005467">
    <property type="entry name" value="His_kinase_dom"/>
</dbReference>
<evidence type="ECO:0000256" key="7">
    <source>
        <dbReference type="ARBA" id="ARBA00022840"/>
    </source>
</evidence>
<dbReference type="Pfam" id="PF02518">
    <property type="entry name" value="HATPase_c"/>
    <property type="match status" value="1"/>
</dbReference>
<dbReference type="PRINTS" id="PR00344">
    <property type="entry name" value="BCTRLSENSOR"/>
</dbReference>
<dbReference type="Gene3D" id="1.10.287.130">
    <property type="match status" value="1"/>
</dbReference>
<dbReference type="NCBIfam" id="TIGR00229">
    <property type="entry name" value="sensory_box"/>
    <property type="match status" value="1"/>
</dbReference>
<dbReference type="GO" id="GO:0000160">
    <property type="term" value="P:phosphorelay signal transduction system"/>
    <property type="evidence" value="ECO:0007669"/>
    <property type="project" value="UniProtKB-KW"/>
</dbReference>